<dbReference type="CDD" id="cd05195">
    <property type="entry name" value="enoyl_red"/>
    <property type="match status" value="1"/>
</dbReference>
<evidence type="ECO:0000256" key="8">
    <source>
        <dbReference type="ARBA" id="ARBA00022832"/>
    </source>
</evidence>
<evidence type="ECO:0000256" key="3">
    <source>
        <dbReference type="ARBA" id="ARBA00022450"/>
    </source>
</evidence>
<dbReference type="EMBL" id="JARQZJ010000129">
    <property type="protein sequence ID" value="KAK9891619.1"/>
    <property type="molecule type" value="Genomic_DNA"/>
</dbReference>
<dbReference type="InterPro" id="IPR014043">
    <property type="entry name" value="Acyl_transferase_dom"/>
</dbReference>
<dbReference type="InterPro" id="IPR036736">
    <property type="entry name" value="ACP-like_sf"/>
</dbReference>
<dbReference type="Pfam" id="PF00107">
    <property type="entry name" value="ADH_zinc_N"/>
    <property type="match status" value="1"/>
</dbReference>
<feature type="active site" description="Proton acceptor; for dehydratase activity" evidence="16">
    <location>
        <position position="890"/>
    </location>
</feature>
<feature type="compositionally biased region" description="Basic and acidic residues" evidence="17">
    <location>
        <begin position="738"/>
        <end position="749"/>
    </location>
</feature>
<feature type="active site" description="Proton donor; for dehydratase activity" evidence="16">
    <location>
        <position position="1038"/>
    </location>
</feature>
<dbReference type="Pfam" id="PF00550">
    <property type="entry name" value="PP-binding"/>
    <property type="match status" value="1"/>
</dbReference>
<dbReference type="InterPro" id="IPR016036">
    <property type="entry name" value="Malonyl_transacylase_ACP-bd"/>
</dbReference>
<dbReference type="SMART" id="SM00823">
    <property type="entry name" value="PKS_PP"/>
    <property type="match status" value="1"/>
</dbReference>
<keyword evidence="13" id="KW-0275">Fatty acid biosynthesis</keyword>
<dbReference type="Pfam" id="PF00109">
    <property type="entry name" value="ketoacyl-synt"/>
    <property type="match status" value="1"/>
</dbReference>
<dbReference type="PROSITE" id="PS50075">
    <property type="entry name" value="CARRIER"/>
    <property type="match status" value="1"/>
</dbReference>
<keyword evidence="12" id="KW-0443">Lipid metabolism</keyword>
<keyword evidence="9" id="KW-0521">NADP</keyword>
<feature type="domain" description="PKS/mFAS DH" evidence="20">
    <location>
        <begin position="855"/>
        <end position="1112"/>
    </location>
</feature>
<name>A0AAW1V8G4_9CUCU</name>
<dbReference type="PANTHER" id="PTHR43775">
    <property type="entry name" value="FATTY ACID SYNTHASE"/>
    <property type="match status" value="1"/>
</dbReference>
<dbReference type="InterPro" id="IPR013149">
    <property type="entry name" value="ADH-like_C"/>
</dbReference>
<dbReference type="Gene3D" id="3.30.70.3290">
    <property type="match status" value="1"/>
</dbReference>
<accession>A0AAW1V8G4</accession>
<evidence type="ECO:0000256" key="4">
    <source>
        <dbReference type="ARBA" id="ARBA00022516"/>
    </source>
</evidence>
<protein>
    <recommendedName>
        <fullName evidence="2">Fatty acid synthase</fullName>
        <ecNumber evidence="1">2.3.1.85</ecNumber>
    </recommendedName>
</protein>
<feature type="region of interest" description="N-terminal hotdog fold" evidence="16">
    <location>
        <begin position="855"/>
        <end position="977"/>
    </location>
</feature>
<dbReference type="InterPro" id="IPR020843">
    <property type="entry name" value="ER"/>
</dbReference>
<gene>
    <name evidence="21" type="ORF">WA026_015582</name>
</gene>
<feature type="region of interest" description="C-terminal hotdog fold" evidence="16">
    <location>
        <begin position="991"/>
        <end position="1112"/>
    </location>
</feature>
<sequence>MDSIVISGISGRFPGCDNTEELQKALVEGRDLVSDNHGRWPKDFYGLTNRGGIINDIENFDNDFFGVPPRQADGLDPRTRLLMETTMEAIIDAGVNPMDIRGTRTGVFIGMTTSRGNDSVFENKINFTRIGRSMAMTSGMISFLFDLRGPSYSLDTACSSSLYAFCQAFRAIKGGECDAAIVCGATIILDPYDSLEYKTMNILSPTGKCRFLDEDRDGFAKSESVVVTYLQKSKDAKRVYATVKGCGTNTDGFKIEGVTKPSSEMQRKLMEDIYEEFDINPLDITYMEAHGTGTKIGDVEETIAIADILCKDRVDPLLIGSVKTNIGHTEMSSGLTSIIKVILTMEHGVIPPILHLNKVGEDLIPVLDGKLKAVTELTPWTSGLIGVNSFGVGGTNAHVVLEPNLKTNPPPADMFDCRLVLLAGRNEKGLEKIKQLLKDNENCFELISMMDCIFYKPIRNYNYRGYLILDKGEITEKSEKVTKEERQTWFIYSGIGSQWPHMGRDLLHIDYFKQSMDECAQVLSPLNIDLVDIITNGDEEVFKNVIHCFIAIVAVSVCLTDFLKLLGIEPDGMIGHSVGEVCCAYADGVISKREAMLIAHARGVALQTAPSIDGKLAVVGLTAEEANEILPDDLSIACYNCIDNLTISGPTKSINDIVVKLKAEGKFAEVIKGANMAYHSKHITKAGDILFELLEKLIIDCKPCSEKWISSSVKYVEQTSEEEKPEDQTEETDEIEKSDEKETEVIHNPEYHRNNLVNSVYFENAMKKVPHDAIVIEISPKGLLQTIIRRNLGANAKIVGLSSDTAKDNRQHLLSKIGELFLAGQNPNLSNLYDNTKHFPVSRATPSLAPLVEWERSMKCKVSYYSPERSFGESIAVDLMDPTMKYLEGHVVGGKIIYPVMGYAFLAWEIFARLHKKPVSEVPVVISSVKIRRMTLLHKDESVIFNVNILTSNGDFEIAEGGQVCCIGNIKILTNPENQFSNLPELESNDFPLMTRDDVYYKLRRIGFQYQNHFQGISECRGSVGRLKWCDYWIPFLDSAIHYTAVTSTSKAIYLPESIERILIDPETHMKIITELKNEIPLKYDMVPNIIQCGKVEIRGLQLIQLPEKRSLSKPKLEKYQFIPYNFSPTLNLYDCIHLVIQIVFENMNEFSTFRVLELYDKKPEERKEEKEGTEISDKEIKTLTEILKTVISEEIFIQTIHDTEESLKDSSKWGEYDLVVIDKDLRNGLLKELNVSFLLLYESDYINENTLKNLNYAIVSHLYTDVGSFFLIKKKIVLPEHINLVHIKTNTFDWVDELKESLKTAVETSSPIYLLNQNQETCGIMGLFKCLRYEDGGSLIRMISLVGKNSGKFSLDKAFYREQLEKDLAVNIYKNSSWGSYKYFNYTRKEMRESENCHAEVVVPGDISQIRMVENFPYSRNKKDVIHVYYAGMNFKDILIAGGVLRLPGLDKNNFEIGYEFSGRTADGQRVFGIRRDHCFATTVDFDTPVLKVPDNWTLEEAASVPIIYFTLYYAFHYKTKMESGSSILIHSASGGVGLAAIQMALIHKCKIFATVGSEAKKKALLELFPDLDANNIFSSREDSFEVAILRLTNGYGVDYVLNSLVGDLFNASMKCVAPNGNFIEIGKTEFLLNSRIESSMFLKSTSLHGIAIDELFTEEKRHLLEEFTVELEKELKQGRVKPIPSRKVFDIDDITEAFKYFQTTNHVGKILLKVREEEKSPISNPSFRSLKAIPKLFFNPCKSYIIIGGLGGLGLEFALMLSLKGAKHIFLNSRSPPKHGYQLNIIRTIKSWGTSIYINHDDCSSLDNARNLLNEVISVAPVGGIFNMAMVNKDASLIDQTIENFIEVYKPKGCITENLDILSRKLCPDLDHFVVYSSITCGKGNLGQTNYGYANSTMERIVEKRNDDKLPGLAIQWGPIADVGYFARTSKKEGVGYYVAQPISSHVEILQEFLLNSSGILASSLLRDVIQTIQVGDSLLESLMKLLGITDPEKLSDDTTLLELGMDSLMGFEIKQYLYREHNVDITVSELRNKTTKEIKEIEGNRKNNTL</sequence>
<keyword evidence="5" id="KW-0597">Phosphoprotein</keyword>
<evidence type="ECO:0000256" key="2">
    <source>
        <dbReference type="ARBA" id="ARBA00018769"/>
    </source>
</evidence>
<dbReference type="InterPro" id="IPR020841">
    <property type="entry name" value="PKS_Beta-ketoAc_synthase_dom"/>
</dbReference>
<evidence type="ECO:0000259" key="19">
    <source>
        <dbReference type="PROSITE" id="PS52004"/>
    </source>
</evidence>
<evidence type="ECO:0000256" key="13">
    <source>
        <dbReference type="ARBA" id="ARBA00023160"/>
    </source>
</evidence>
<dbReference type="InterPro" id="IPR020806">
    <property type="entry name" value="PKS_PP-bd"/>
</dbReference>
<dbReference type="InterPro" id="IPR036291">
    <property type="entry name" value="NAD(P)-bd_dom_sf"/>
</dbReference>
<dbReference type="Gene3D" id="3.40.366.10">
    <property type="entry name" value="Malonyl-Coenzyme A Acyl Carrier Protein, domain 2"/>
    <property type="match status" value="1"/>
</dbReference>
<dbReference type="InterPro" id="IPR032821">
    <property type="entry name" value="PKS_assoc"/>
</dbReference>
<keyword evidence="10" id="KW-0560">Oxidoreductase</keyword>
<proteinExistence type="predicted"/>
<dbReference type="Proteomes" id="UP001431783">
    <property type="component" value="Unassembled WGS sequence"/>
</dbReference>
<dbReference type="CDD" id="cd00833">
    <property type="entry name" value="PKS"/>
    <property type="match status" value="1"/>
</dbReference>
<dbReference type="Gene3D" id="1.10.1200.10">
    <property type="entry name" value="ACP-like"/>
    <property type="match status" value="1"/>
</dbReference>
<dbReference type="GO" id="GO:0031177">
    <property type="term" value="F:phosphopantetheine binding"/>
    <property type="evidence" value="ECO:0007669"/>
    <property type="project" value="InterPro"/>
</dbReference>
<feature type="domain" description="Ketosynthase family 3 (KS3)" evidence="19">
    <location>
        <begin position="1"/>
        <end position="403"/>
    </location>
</feature>
<reference evidence="21 22" key="1">
    <citation type="submission" date="2023-03" db="EMBL/GenBank/DDBJ databases">
        <title>Genome insight into feeding habits of ladybird beetles.</title>
        <authorList>
            <person name="Li H.-S."/>
            <person name="Huang Y.-H."/>
            <person name="Pang H."/>
        </authorList>
    </citation>
    <scope>NUCLEOTIDE SEQUENCE [LARGE SCALE GENOMIC DNA]</scope>
    <source>
        <strain evidence="21">SYSU_2023b</strain>
        <tissue evidence="21">Whole body</tissue>
    </source>
</reference>
<feature type="region of interest" description="Disordered" evidence="17">
    <location>
        <begin position="716"/>
        <end position="749"/>
    </location>
</feature>
<keyword evidence="8" id="KW-0276">Fatty acid metabolism</keyword>
<dbReference type="InterPro" id="IPR016039">
    <property type="entry name" value="Thiolase-like"/>
</dbReference>
<dbReference type="SMART" id="SM00825">
    <property type="entry name" value="PKS_KS"/>
    <property type="match status" value="1"/>
</dbReference>
<dbReference type="SUPFAM" id="SSF47336">
    <property type="entry name" value="ACP-like"/>
    <property type="match status" value="1"/>
</dbReference>
<dbReference type="SUPFAM" id="SSF52151">
    <property type="entry name" value="FabD/lysophospholipase-like"/>
    <property type="match status" value="1"/>
</dbReference>
<evidence type="ECO:0000256" key="11">
    <source>
        <dbReference type="ARBA" id="ARBA00023027"/>
    </source>
</evidence>
<keyword evidence="7" id="KW-0378">Hydrolase</keyword>
<dbReference type="InterPro" id="IPR049900">
    <property type="entry name" value="PKS_mFAS_DH"/>
</dbReference>
<evidence type="ECO:0000259" key="20">
    <source>
        <dbReference type="PROSITE" id="PS52019"/>
    </source>
</evidence>
<dbReference type="SMART" id="SM00822">
    <property type="entry name" value="PKS_KR"/>
    <property type="match status" value="1"/>
</dbReference>
<dbReference type="GO" id="GO:0004315">
    <property type="term" value="F:3-oxoacyl-[acyl-carrier-protein] synthase activity"/>
    <property type="evidence" value="ECO:0007669"/>
    <property type="project" value="InterPro"/>
</dbReference>
<keyword evidence="4" id="KW-0444">Lipid biosynthesis</keyword>
<comment type="catalytic activity">
    <reaction evidence="15">
        <text>acetyl-CoA + n malonyl-CoA + 2n NADPH + 2n H(+) = a long-chain fatty acid + (n+1) CoA + n CO2 + 2n NADP(+).</text>
        <dbReference type="EC" id="2.3.1.85"/>
    </reaction>
</comment>
<evidence type="ECO:0000256" key="15">
    <source>
        <dbReference type="ARBA" id="ARBA00044883"/>
    </source>
</evidence>
<dbReference type="InterPro" id="IPR042104">
    <property type="entry name" value="PKS_dehydratase_sf"/>
</dbReference>
<evidence type="ECO:0000256" key="12">
    <source>
        <dbReference type="ARBA" id="ARBA00023098"/>
    </source>
</evidence>
<dbReference type="GO" id="GO:0016491">
    <property type="term" value="F:oxidoreductase activity"/>
    <property type="evidence" value="ECO:0007669"/>
    <property type="project" value="UniProtKB-KW"/>
</dbReference>
<evidence type="ECO:0000256" key="6">
    <source>
        <dbReference type="ARBA" id="ARBA00022679"/>
    </source>
</evidence>
<dbReference type="InterPro" id="IPR001227">
    <property type="entry name" value="Ac_transferase_dom_sf"/>
</dbReference>
<dbReference type="PANTHER" id="PTHR43775:SF7">
    <property type="entry name" value="FATTY ACID SYNTHASE"/>
    <property type="match status" value="1"/>
</dbReference>
<dbReference type="PROSITE" id="PS52019">
    <property type="entry name" value="PKS_MFAS_DH"/>
    <property type="match status" value="1"/>
</dbReference>
<keyword evidence="6" id="KW-0808">Transferase</keyword>
<dbReference type="Gene3D" id="3.40.50.720">
    <property type="entry name" value="NAD(P)-binding Rossmann-like Domain"/>
    <property type="match status" value="1"/>
</dbReference>
<dbReference type="SMART" id="SM00829">
    <property type="entry name" value="PKS_ER"/>
    <property type="match status" value="1"/>
</dbReference>
<keyword evidence="22" id="KW-1185">Reference proteome</keyword>
<feature type="domain" description="Carrier" evidence="18">
    <location>
        <begin position="1972"/>
        <end position="2053"/>
    </location>
</feature>
<comment type="caution">
    <text evidence="21">The sequence shown here is derived from an EMBL/GenBank/DDBJ whole genome shotgun (WGS) entry which is preliminary data.</text>
</comment>
<dbReference type="Pfam" id="PF08659">
    <property type="entry name" value="KR"/>
    <property type="match status" value="1"/>
</dbReference>
<evidence type="ECO:0000256" key="14">
    <source>
        <dbReference type="ARBA" id="ARBA00023268"/>
    </source>
</evidence>
<dbReference type="Gene3D" id="3.90.180.10">
    <property type="entry name" value="Medium-chain alcohol dehydrogenases, catalytic domain"/>
    <property type="match status" value="1"/>
</dbReference>
<keyword evidence="14" id="KW-0511">Multifunctional enzyme</keyword>
<dbReference type="InterPro" id="IPR016035">
    <property type="entry name" value="Acyl_Trfase/lysoPLipase"/>
</dbReference>
<dbReference type="SUPFAM" id="SSF50129">
    <property type="entry name" value="GroES-like"/>
    <property type="match status" value="1"/>
</dbReference>
<dbReference type="InterPro" id="IPR011032">
    <property type="entry name" value="GroES-like_sf"/>
</dbReference>
<dbReference type="InterPro" id="IPR018201">
    <property type="entry name" value="Ketoacyl_synth_AS"/>
</dbReference>
<organism evidence="21 22">
    <name type="scientific">Henosepilachna vigintioctopunctata</name>
    <dbReference type="NCBI Taxonomy" id="420089"/>
    <lineage>
        <taxon>Eukaryota</taxon>
        <taxon>Metazoa</taxon>
        <taxon>Ecdysozoa</taxon>
        <taxon>Arthropoda</taxon>
        <taxon>Hexapoda</taxon>
        <taxon>Insecta</taxon>
        <taxon>Pterygota</taxon>
        <taxon>Neoptera</taxon>
        <taxon>Endopterygota</taxon>
        <taxon>Coleoptera</taxon>
        <taxon>Polyphaga</taxon>
        <taxon>Cucujiformia</taxon>
        <taxon>Coccinelloidea</taxon>
        <taxon>Coccinellidae</taxon>
        <taxon>Epilachninae</taxon>
        <taxon>Epilachnini</taxon>
        <taxon>Henosepilachna</taxon>
    </lineage>
</organism>
<dbReference type="InterPro" id="IPR014030">
    <property type="entry name" value="Ketoacyl_synth_N"/>
</dbReference>
<dbReference type="SUPFAM" id="SSF55048">
    <property type="entry name" value="Probable ACP-binding domain of malonyl-CoA ACP transacylase"/>
    <property type="match status" value="1"/>
</dbReference>
<evidence type="ECO:0000256" key="10">
    <source>
        <dbReference type="ARBA" id="ARBA00023002"/>
    </source>
</evidence>
<dbReference type="PROSITE" id="PS00606">
    <property type="entry name" value="KS3_1"/>
    <property type="match status" value="1"/>
</dbReference>
<dbReference type="InterPro" id="IPR009081">
    <property type="entry name" value="PP-bd_ACP"/>
</dbReference>
<dbReference type="Pfam" id="PF00698">
    <property type="entry name" value="Acyl_transf_1"/>
    <property type="match status" value="1"/>
</dbReference>
<dbReference type="InterPro" id="IPR050091">
    <property type="entry name" value="PKS_NRPS_Biosynth_Enz"/>
</dbReference>
<dbReference type="SUPFAM" id="SSF53901">
    <property type="entry name" value="Thiolase-like"/>
    <property type="match status" value="1"/>
</dbReference>
<evidence type="ECO:0000256" key="9">
    <source>
        <dbReference type="ARBA" id="ARBA00022857"/>
    </source>
</evidence>
<dbReference type="Pfam" id="PF21149">
    <property type="entry name" value="FAS_pseudo-KR"/>
    <property type="match status" value="1"/>
</dbReference>
<dbReference type="Gene3D" id="3.10.129.110">
    <property type="entry name" value="Polyketide synthase dehydratase"/>
    <property type="match status" value="1"/>
</dbReference>
<evidence type="ECO:0000313" key="22">
    <source>
        <dbReference type="Proteomes" id="UP001431783"/>
    </source>
</evidence>
<dbReference type="SUPFAM" id="SSF51735">
    <property type="entry name" value="NAD(P)-binding Rossmann-fold domains"/>
    <property type="match status" value="2"/>
</dbReference>
<evidence type="ECO:0000256" key="16">
    <source>
        <dbReference type="PROSITE-ProRule" id="PRU01363"/>
    </source>
</evidence>
<dbReference type="Gene3D" id="3.40.47.10">
    <property type="match status" value="1"/>
</dbReference>
<dbReference type="EC" id="2.3.1.85" evidence="1"/>
<dbReference type="PROSITE" id="PS52004">
    <property type="entry name" value="KS3_2"/>
    <property type="match status" value="1"/>
</dbReference>
<dbReference type="InterPro" id="IPR049391">
    <property type="entry name" value="FAS_pseudo-KR"/>
</dbReference>
<dbReference type="GO" id="GO:0004312">
    <property type="term" value="F:fatty acid synthase activity"/>
    <property type="evidence" value="ECO:0007669"/>
    <property type="project" value="UniProtKB-EC"/>
</dbReference>
<keyword evidence="11" id="KW-0520">NAD</keyword>
<feature type="compositionally biased region" description="Acidic residues" evidence="17">
    <location>
        <begin position="719"/>
        <end position="737"/>
    </location>
</feature>
<dbReference type="InterPro" id="IPR057326">
    <property type="entry name" value="KR_dom"/>
</dbReference>
<dbReference type="InterPro" id="IPR013968">
    <property type="entry name" value="PKS_KR"/>
</dbReference>
<evidence type="ECO:0000256" key="5">
    <source>
        <dbReference type="ARBA" id="ARBA00022553"/>
    </source>
</evidence>
<dbReference type="GO" id="GO:0006633">
    <property type="term" value="P:fatty acid biosynthetic process"/>
    <property type="evidence" value="ECO:0007669"/>
    <property type="project" value="UniProtKB-KW"/>
</dbReference>
<dbReference type="Pfam" id="PF16197">
    <property type="entry name" value="KAsynt_C_assoc"/>
    <property type="match status" value="1"/>
</dbReference>
<evidence type="ECO:0000256" key="1">
    <source>
        <dbReference type="ARBA" id="ARBA00012873"/>
    </source>
</evidence>
<keyword evidence="3" id="KW-0596">Phosphopantetheine</keyword>
<dbReference type="GO" id="GO:0016787">
    <property type="term" value="F:hydrolase activity"/>
    <property type="evidence" value="ECO:0007669"/>
    <property type="project" value="UniProtKB-KW"/>
</dbReference>
<evidence type="ECO:0000313" key="21">
    <source>
        <dbReference type="EMBL" id="KAK9891619.1"/>
    </source>
</evidence>
<evidence type="ECO:0000256" key="7">
    <source>
        <dbReference type="ARBA" id="ARBA00022801"/>
    </source>
</evidence>
<evidence type="ECO:0000256" key="17">
    <source>
        <dbReference type="SAM" id="MobiDB-lite"/>
    </source>
</evidence>
<evidence type="ECO:0000259" key="18">
    <source>
        <dbReference type="PROSITE" id="PS50075"/>
    </source>
</evidence>
<dbReference type="InterPro" id="IPR014031">
    <property type="entry name" value="Ketoacyl_synth_C"/>
</dbReference>
<dbReference type="Pfam" id="PF02801">
    <property type="entry name" value="Ketoacyl-synt_C"/>
    <property type="match status" value="1"/>
</dbReference>
<dbReference type="SMART" id="SM00827">
    <property type="entry name" value="PKS_AT"/>
    <property type="match status" value="1"/>
</dbReference>